<feature type="region of interest" description="Disordered" evidence="1">
    <location>
        <begin position="263"/>
        <end position="378"/>
    </location>
</feature>
<keyword evidence="3" id="KW-1185">Reference proteome</keyword>
<proteinExistence type="predicted"/>
<feature type="compositionally biased region" description="Polar residues" evidence="1">
    <location>
        <begin position="500"/>
        <end position="512"/>
    </location>
</feature>
<feature type="compositionally biased region" description="Polar residues" evidence="1">
    <location>
        <begin position="835"/>
        <end position="847"/>
    </location>
</feature>
<dbReference type="EMBL" id="ML977030">
    <property type="protein sequence ID" value="KAF1949887.1"/>
    <property type="molecule type" value="Genomic_DNA"/>
</dbReference>
<evidence type="ECO:0000256" key="1">
    <source>
        <dbReference type="SAM" id="MobiDB-lite"/>
    </source>
</evidence>
<feature type="compositionally biased region" description="Acidic residues" evidence="1">
    <location>
        <begin position="544"/>
        <end position="554"/>
    </location>
</feature>
<feature type="compositionally biased region" description="Polar residues" evidence="1">
    <location>
        <begin position="742"/>
        <end position="757"/>
    </location>
</feature>
<feature type="compositionally biased region" description="Pro residues" evidence="1">
    <location>
        <begin position="464"/>
        <end position="480"/>
    </location>
</feature>
<gene>
    <name evidence="2" type="ORF">CC80DRAFT_497114</name>
</gene>
<evidence type="ECO:0008006" key="4">
    <source>
        <dbReference type="Google" id="ProtNLM"/>
    </source>
</evidence>
<feature type="compositionally biased region" description="Low complexity" evidence="1">
    <location>
        <begin position="1195"/>
        <end position="1211"/>
    </location>
</feature>
<dbReference type="AlphaFoldDB" id="A0A6A5TLQ4"/>
<sequence length="1267" mass="138611">MAQTLPLTPWLVDNVSISLQLGRQWLQDKFIKKQDSPKSNPDRAWAGIYADDGSSLDIFEEARPDHGGNLQIVQQDPLTLTDGRATIVARHSRNLLKDLAEPNAPRTSPAPLNTVIHIRKYTVRYTAYGPPREKVTLILDQANWHGEARRRDSKRLKHITDFSLVASALEDLQVTRTLNDRRCFRSATPADDDTMAGGRVEEGLDRPSSPNTQMAYGTQMVHRPYEEEGVQHAGMDRGGLQKKATGFKEAQLLALLQKTRPAVPASAGFTRTTPPGKSPNTTKQAMAPQSPRAPGSARRSEQPRSASSPSRERGSDRTNIGTPRGQKRPHNAEIVAEQQSRPEKPEPVSSTAEDGLDDYEPDWLGGRPILNSARVPTRQRKLLDKDECWHKPRPGLRFPEGNVPIEILEAVKEQARSSGEGKPTASVESAPLEPSPSAISAQQFSGRDVEEAQEAERSSQISWPPSPGPRSPSPQPPKRPVPNDGILPPDSSLGDGNDALNAQKTPSPQRSEPQLPVVIESSNEHSNVELPSSPPVAVEPLEIAQDESDNDMELDVPRGLGESDSMPVPEHSHPAVVVQVEETPYPKGKNIIPKPAGLRQSPGGISKEIPSTAVIYGTYSDRNSPAVGDTVQKRANILSPPAKSQSAVTDVTPSKAPIQALPKDYVATFPDKDVTMKDALDVQGDRAESSDDLYSYPKPRKHSTGQPPSADRAPPVVVTDQEMHEIPLEPTPVSAQRLVPDLSSSGEQALPNVNDTGAAQVKVVKPNQPPPSIPDAHHLKRKLDNSPSKSSSRQTKRRELKIPDFQCTSPVKDIGAEQRRLKEESKKKFREGRQSDSNVAMRSTGTHDTLAGAEGREVFSSHAKAVHRAFLPVQSASGVHAATPQKQRDGERLTSEDGPASESSSVGTRKLQHLNITRKSGLDRQKGYSSDERRSSVSPITQALPSASRVDLRNHAGEDHELGRVQQVRESSAVSFSRPAASTSIPTPHQAQARSPASASMHTPAPDTVFQRFKATYPEYTADHRHFLGQCKQMYKLDQEDKMVPKWQWDDFIIRHRTDYRDYVIQCTDEGDDPEPYYRFYQDNIRNTLYTQGIVSNRKTLQIAIQELGAQPPPTNKPAPNPPSNSTPQPPRVKKPRKSYPWNLPPSNESATDRAKSTPRTSLPTTASHKGVSASSIALPPPPHRSPALSTATRSSATVGFATASATASSSRRTFNGSAFSQTPSGDPYRDYLAAASRVTSLTGDTRVRENIARVKRERRDGEGEGE</sequence>
<feature type="region of interest" description="Disordered" evidence="1">
    <location>
        <begin position="1110"/>
        <end position="1229"/>
    </location>
</feature>
<evidence type="ECO:0000313" key="3">
    <source>
        <dbReference type="Proteomes" id="UP000800035"/>
    </source>
</evidence>
<feature type="compositionally biased region" description="Polar residues" evidence="1">
    <location>
        <begin position="1212"/>
        <end position="1225"/>
    </location>
</feature>
<feature type="compositionally biased region" description="Basic and acidic residues" evidence="1">
    <location>
        <begin position="814"/>
        <end position="834"/>
    </location>
</feature>
<reference evidence="2" key="1">
    <citation type="journal article" date="2020" name="Stud. Mycol.">
        <title>101 Dothideomycetes genomes: a test case for predicting lifestyles and emergence of pathogens.</title>
        <authorList>
            <person name="Haridas S."/>
            <person name="Albert R."/>
            <person name="Binder M."/>
            <person name="Bloem J."/>
            <person name="Labutti K."/>
            <person name="Salamov A."/>
            <person name="Andreopoulos B."/>
            <person name="Baker S."/>
            <person name="Barry K."/>
            <person name="Bills G."/>
            <person name="Bluhm B."/>
            <person name="Cannon C."/>
            <person name="Castanera R."/>
            <person name="Culley D."/>
            <person name="Daum C."/>
            <person name="Ezra D."/>
            <person name="Gonzalez J."/>
            <person name="Henrissat B."/>
            <person name="Kuo A."/>
            <person name="Liang C."/>
            <person name="Lipzen A."/>
            <person name="Lutzoni F."/>
            <person name="Magnuson J."/>
            <person name="Mondo S."/>
            <person name="Nolan M."/>
            <person name="Ohm R."/>
            <person name="Pangilinan J."/>
            <person name="Park H.-J."/>
            <person name="Ramirez L."/>
            <person name="Alfaro M."/>
            <person name="Sun H."/>
            <person name="Tritt A."/>
            <person name="Yoshinaga Y."/>
            <person name="Zwiers L.-H."/>
            <person name="Turgeon B."/>
            <person name="Goodwin S."/>
            <person name="Spatafora J."/>
            <person name="Crous P."/>
            <person name="Grigoriev I."/>
        </authorList>
    </citation>
    <scope>NUCLEOTIDE SEQUENCE</scope>
    <source>
        <strain evidence="2">CBS 675.92</strain>
    </source>
</reference>
<feature type="region of interest" description="Disordered" evidence="1">
    <location>
        <begin position="410"/>
        <end position="571"/>
    </location>
</feature>
<dbReference type="OrthoDB" id="3538943at2759"/>
<organism evidence="2 3">
    <name type="scientific">Byssothecium circinans</name>
    <dbReference type="NCBI Taxonomy" id="147558"/>
    <lineage>
        <taxon>Eukaryota</taxon>
        <taxon>Fungi</taxon>
        <taxon>Dikarya</taxon>
        <taxon>Ascomycota</taxon>
        <taxon>Pezizomycotina</taxon>
        <taxon>Dothideomycetes</taxon>
        <taxon>Pleosporomycetidae</taxon>
        <taxon>Pleosporales</taxon>
        <taxon>Massarineae</taxon>
        <taxon>Massarinaceae</taxon>
        <taxon>Byssothecium</taxon>
    </lineage>
</organism>
<dbReference type="Proteomes" id="UP000800035">
    <property type="component" value="Unassembled WGS sequence"/>
</dbReference>
<feature type="compositionally biased region" description="Pro residues" evidence="1">
    <location>
        <begin position="1111"/>
        <end position="1131"/>
    </location>
</feature>
<feature type="compositionally biased region" description="Polar residues" evidence="1">
    <location>
        <begin position="936"/>
        <end position="945"/>
    </location>
</feature>
<feature type="compositionally biased region" description="Basic and acidic residues" evidence="1">
    <location>
        <begin position="447"/>
        <end position="457"/>
    </location>
</feature>
<feature type="region of interest" description="Disordered" evidence="1">
    <location>
        <begin position="679"/>
        <end position="851"/>
    </location>
</feature>
<feature type="compositionally biased region" description="Polar residues" evidence="1">
    <location>
        <begin position="1158"/>
        <end position="1176"/>
    </location>
</feature>
<name>A0A6A5TLQ4_9PLEO</name>
<feature type="region of interest" description="Disordered" evidence="1">
    <location>
        <begin position="586"/>
        <end position="605"/>
    </location>
</feature>
<feature type="compositionally biased region" description="Polar residues" evidence="1">
    <location>
        <begin position="968"/>
        <end position="1001"/>
    </location>
</feature>
<feature type="region of interest" description="Disordered" evidence="1">
    <location>
        <begin position="876"/>
        <end position="1004"/>
    </location>
</feature>
<protein>
    <recommendedName>
        <fullName evidence="4">Telomere replication protein EST3</fullName>
    </recommendedName>
</protein>
<feature type="compositionally biased region" description="Basic and acidic residues" evidence="1">
    <location>
        <begin position="950"/>
        <end position="963"/>
    </location>
</feature>
<feature type="compositionally biased region" description="Polar residues" evidence="1">
    <location>
        <begin position="269"/>
        <end position="284"/>
    </location>
</feature>
<feature type="compositionally biased region" description="Basic and acidic residues" evidence="1">
    <location>
        <begin position="920"/>
        <end position="935"/>
    </location>
</feature>
<accession>A0A6A5TLQ4</accession>
<feature type="compositionally biased region" description="Basic and acidic residues" evidence="1">
    <location>
        <begin position="886"/>
        <end position="895"/>
    </location>
</feature>
<feature type="region of interest" description="Disordered" evidence="1">
    <location>
        <begin position="189"/>
        <end position="212"/>
    </location>
</feature>
<feature type="compositionally biased region" description="Basic and acidic residues" evidence="1">
    <location>
        <begin position="679"/>
        <end position="689"/>
    </location>
</feature>
<evidence type="ECO:0000313" key="2">
    <source>
        <dbReference type="EMBL" id="KAF1949887.1"/>
    </source>
</evidence>